<evidence type="ECO:0000313" key="2">
    <source>
        <dbReference type="EMBL" id="PIH06053.1"/>
    </source>
</evidence>
<evidence type="ECO:0000313" key="3">
    <source>
        <dbReference type="Proteomes" id="UP000231322"/>
    </source>
</evidence>
<dbReference type="PROSITE" id="PS51186">
    <property type="entry name" value="GNAT"/>
    <property type="match status" value="1"/>
</dbReference>
<gene>
    <name evidence="2" type="ORF">CS538_01655</name>
</gene>
<dbReference type="Proteomes" id="UP000231322">
    <property type="component" value="Unassembled WGS sequence"/>
</dbReference>
<dbReference type="AlphaFoldDB" id="A0A2G7HLR4"/>
<dbReference type="InterPro" id="IPR000182">
    <property type="entry name" value="GNAT_dom"/>
</dbReference>
<accession>A0A2G7HLR4</accession>
<dbReference type="InterPro" id="IPR016181">
    <property type="entry name" value="Acyl_CoA_acyltransferase"/>
</dbReference>
<dbReference type="PANTHER" id="PTHR43451">
    <property type="entry name" value="ACETYLTRANSFERASE (GNAT) FAMILY PROTEIN"/>
    <property type="match status" value="1"/>
</dbReference>
<dbReference type="CDD" id="cd04301">
    <property type="entry name" value="NAT_SF"/>
    <property type="match status" value="1"/>
</dbReference>
<dbReference type="Pfam" id="PF13673">
    <property type="entry name" value="Acetyltransf_10"/>
    <property type="match status" value="1"/>
</dbReference>
<keyword evidence="2" id="KW-0808">Transferase</keyword>
<dbReference type="InterPro" id="IPR052564">
    <property type="entry name" value="N-acetyltrans/Recomb-assoc"/>
</dbReference>
<organism evidence="2 3">
    <name type="scientific">Clostridium combesii</name>
    <dbReference type="NCBI Taxonomy" id="39481"/>
    <lineage>
        <taxon>Bacteria</taxon>
        <taxon>Bacillati</taxon>
        <taxon>Bacillota</taxon>
        <taxon>Clostridia</taxon>
        <taxon>Eubacteriales</taxon>
        <taxon>Clostridiaceae</taxon>
        <taxon>Clostridium</taxon>
    </lineage>
</organism>
<name>A0A2G7HLR4_9CLOT</name>
<dbReference type="EMBL" id="PEIK01000001">
    <property type="protein sequence ID" value="PIH06053.1"/>
    <property type="molecule type" value="Genomic_DNA"/>
</dbReference>
<evidence type="ECO:0000259" key="1">
    <source>
        <dbReference type="PROSITE" id="PS51186"/>
    </source>
</evidence>
<dbReference type="RefSeq" id="WP_099837522.1">
    <property type="nucleotide sequence ID" value="NZ_PEIK01000001.1"/>
</dbReference>
<dbReference type="Gene3D" id="3.40.630.30">
    <property type="match status" value="1"/>
</dbReference>
<keyword evidence="3" id="KW-1185">Reference proteome</keyword>
<dbReference type="SUPFAM" id="SSF55729">
    <property type="entry name" value="Acyl-CoA N-acyltransferases (Nat)"/>
    <property type="match status" value="1"/>
</dbReference>
<proteinExistence type="predicted"/>
<reference evidence="2 3" key="1">
    <citation type="submission" date="2017-10" db="EMBL/GenBank/DDBJ databases">
        <title>Reclassification of Eubacterium combesii and discrepancies in the nomenclature of botulinum neurotoxin producing clostridia. Request for an Opinion.</title>
        <authorList>
            <person name="Dobritsa A.P."/>
            <person name="Kutumbaka K.K."/>
            <person name="Samadpour M."/>
        </authorList>
    </citation>
    <scope>NUCLEOTIDE SEQUENCE [LARGE SCALE GENOMIC DNA]</scope>
    <source>
        <strain evidence="2 3">DSM 20696</strain>
    </source>
</reference>
<feature type="domain" description="N-acetyltransferase" evidence="1">
    <location>
        <begin position="1"/>
        <end position="154"/>
    </location>
</feature>
<comment type="caution">
    <text evidence="2">The sequence shown here is derived from an EMBL/GenBank/DDBJ whole genome shotgun (WGS) entry which is preliminary data.</text>
</comment>
<dbReference type="PANTHER" id="PTHR43451:SF1">
    <property type="entry name" value="ACETYLTRANSFERASE"/>
    <property type="match status" value="1"/>
</dbReference>
<sequence>MNIRMYHLEDCREIVELFYNTVHSINSRDYNSAQLDVWAPKEIDIDSWDKSFLQHYSIVAEESDVIIGFGDLDATGYLDRLYVHKDHQGIGVATTIVSELERYAQENHISIVTTNASITAKPFFKKRGYEVVKEQFVERNGQFLKNFIMKKVLG</sequence>
<dbReference type="GO" id="GO:0016747">
    <property type="term" value="F:acyltransferase activity, transferring groups other than amino-acyl groups"/>
    <property type="evidence" value="ECO:0007669"/>
    <property type="project" value="InterPro"/>
</dbReference>
<protein>
    <submittedName>
        <fullName evidence="2">GNAT family N-acetyltransferase</fullName>
    </submittedName>
</protein>